<evidence type="ECO:0000313" key="1">
    <source>
        <dbReference type="EMBL" id="KFM58479.1"/>
    </source>
</evidence>
<dbReference type="AlphaFoldDB" id="A0A087T040"/>
<dbReference type="OrthoDB" id="6622349at2759"/>
<name>A0A087T040_STEMI</name>
<reference evidence="1 2" key="1">
    <citation type="submission" date="2013-11" db="EMBL/GenBank/DDBJ databases">
        <title>Genome sequencing of Stegodyphus mimosarum.</title>
        <authorList>
            <person name="Bechsgaard J."/>
        </authorList>
    </citation>
    <scope>NUCLEOTIDE SEQUENCE [LARGE SCALE GENOMIC DNA]</scope>
</reference>
<evidence type="ECO:0000313" key="2">
    <source>
        <dbReference type="Proteomes" id="UP000054359"/>
    </source>
</evidence>
<dbReference type="PANTHER" id="PTHR47326">
    <property type="entry name" value="TRANSPOSABLE ELEMENT TC3 TRANSPOSASE-LIKE PROTEIN"/>
    <property type="match status" value="1"/>
</dbReference>
<dbReference type="Proteomes" id="UP000054359">
    <property type="component" value="Unassembled WGS sequence"/>
</dbReference>
<organism evidence="1 2">
    <name type="scientific">Stegodyphus mimosarum</name>
    <name type="common">African social velvet spider</name>
    <dbReference type="NCBI Taxonomy" id="407821"/>
    <lineage>
        <taxon>Eukaryota</taxon>
        <taxon>Metazoa</taxon>
        <taxon>Ecdysozoa</taxon>
        <taxon>Arthropoda</taxon>
        <taxon>Chelicerata</taxon>
        <taxon>Arachnida</taxon>
        <taxon>Araneae</taxon>
        <taxon>Araneomorphae</taxon>
        <taxon>Entelegynae</taxon>
        <taxon>Eresoidea</taxon>
        <taxon>Eresidae</taxon>
        <taxon>Stegodyphus</taxon>
    </lineage>
</organism>
<dbReference type="EMBL" id="KK112761">
    <property type="protein sequence ID" value="KFM58479.1"/>
    <property type="molecule type" value="Genomic_DNA"/>
</dbReference>
<dbReference type="STRING" id="407821.A0A087T040"/>
<dbReference type="PANTHER" id="PTHR47326:SF1">
    <property type="entry name" value="HTH PSQ-TYPE DOMAIN-CONTAINING PROTEIN"/>
    <property type="match status" value="1"/>
</dbReference>
<keyword evidence="2" id="KW-1185">Reference proteome</keyword>
<feature type="non-terminal residue" evidence="1">
    <location>
        <position position="109"/>
    </location>
</feature>
<protein>
    <submittedName>
        <fullName evidence="1">Uncharacterized protein</fullName>
    </submittedName>
</protein>
<sequence length="109" mass="12819">MDKLNPYHIQHMQAVCDFTYWFAEQTAAVPNFIADDLFVHKAIFTLEVICNVYNGHVWSHRNPRATRPHANNIKIWAGLFGDRMISIYLLPLRLDGETFHNFVMRLFLL</sequence>
<proteinExistence type="predicted"/>
<accession>A0A087T040</accession>
<gene>
    <name evidence="1" type="ORF">X975_24867</name>
</gene>